<feature type="compositionally biased region" description="Basic and acidic residues" evidence="2">
    <location>
        <begin position="425"/>
        <end position="443"/>
    </location>
</feature>
<dbReference type="OrthoDB" id="409579at2759"/>
<protein>
    <submittedName>
        <fullName evidence="3">Copia protein</fullName>
    </submittedName>
</protein>
<feature type="region of interest" description="Disordered" evidence="2">
    <location>
        <begin position="458"/>
        <end position="489"/>
    </location>
</feature>
<name>A0A1Q9DRB9_SYMMI</name>
<reference evidence="3 4" key="1">
    <citation type="submission" date="2016-02" db="EMBL/GenBank/DDBJ databases">
        <title>Genome analysis of coral dinoflagellate symbionts highlights evolutionary adaptations to a symbiotic lifestyle.</title>
        <authorList>
            <person name="Aranda M."/>
            <person name="Li Y."/>
            <person name="Liew Y.J."/>
            <person name="Baumgarten S."/>
            <person name="Simakov O."/>
            <person name="Wilson M."/>
            <person name="Piel J."/>
            <person name="Ashoor H."/>
            <person name="Bougouffa S."/>
            <person name="Bajic V.B."/>
            <person name="Ryu T."/>
            <person name="Ravasi T."/>
            <person name="Bayer T."/>
            <person name="Micklem G."/>
            <person name="Kim H."/>
            <person name="Bhak J."/>
            <person name="Lajeunesse T.C."/>
            <person name="Voolstra C.R."/>
        </authorList>
    </citation>
    <scope>NUCLEOTIDE SEQUENCE [LARGE SCALE GENOMIC DNA]</scope>
    <source>
        <strain evidence="3 4">CCMP2467</strain>
    </source>
</reference>
<gene>
    <name evidence="3" type="primary">GIP</name>
    <name evidence="3" type="ORF">AK812_SmicGene19907</name>
</gene>
<proteinExistence type="predicted"/>
<dbReference type="CDD" id="cd09272">
    <property type="entry name" value="RNase_HI_RT_Ty1"/>
    <property type="match status" value="1"/>
</dbReference>
<organism evidence="3 4">
    <name type="scientific">Symbiodinium microadriaticum</name>
    <name type="common">Dinoflagellate</name>
    <name type="synonym">Zooxanthella microadriatica</name>
    <dbReference type="NCBI Taxonomy" id="2951"/>
    <lineage>
        <taxon>Eukaryota</taxon>
        <taxon>Sar</taxon>
        <taxon>Alveolata</taxon>
        <taxon>Dinophyceae</taxon>
        <taxon>Suessiales</taxon>
        <taxon>Symbiodiniaceae</taxon>
        <taxon>Symbiodinium</taxon>
    </lineage>
</organism>
<accession>A0A1Q9DRB9</accession>
<dbReference type="EMBL" id="LSRX01000424">
    <property type="protein sequence ID" value="OLP97711.1"/>
    <property type="molecule type" value="Genomic_DNA"/>
</dbReference>
<feature type="compositionally biased region" description="Low complexity" evidence="2">
    <location>
        <begin position="462"/>
        <end position="471"/>
    </location>
</feature>
<comment type="caution">
    <text evidence="3">The sequence shown here is derived from an EMBL/GenBank/DDBJ whole genome shotgun (WGS) entry which is preliminary data.</text>
</comment>
<evidence type="ECO:0000256" key="1">
    <source>
        <dbReference type="SAM" id="Coils"/>
    </source>
</evidence>
<keyword evidence="4" id="KW-1185">Reference proteome</keyword>
<keyword evidence="1" id="KW-0175">Coiled coil</keyword>
<evidence type="ECO:0000313" key="3">
    <source>
        <dbReference type="EMBL" id="OLP97711.1"/>
    </source>
</evidence>
<feature type="region of interest" description="Disordered" evidence="2">
    <location>
        <begin position="390"/>
        <end position="443"/>
    </location>
</feature>
<feature type="region of interest" description="Disordered" evidence="2">
    <location>
        <begin position="225"/>
        <end position="246"/>
    </location>
</feature>
<evidence type="ECO:0000313" key="4">
    <source>
        <dbReference type="Proteomes" id="UP000186817"/>
    </source>
</evidence>
<evidence type="ECO:0000256" key="2">
    <source>
        <dbReference type="SAM" id="MobiDB-lite"/>
    </source>
</evidence>
<sequence>MNEIRTGNGDVIRMMRQLEGNHWDMVAMTGIDQVQKNLERFRLEMERRTNLLATGLTTAVAGIEQLRDAALQSSQAHGKASQACRSLNEHMSEMTESVRHLVRKVEDLEGQVFLQEAMSQQMNELRDRVTALESRGLASGEWPEVERDAFLRQHKLQSDKFGLRIHDLQEAVRKLESRASRSVEEEHGRSTELASVMERVVETERICKQLRARDEEIQGHLSHILSREPKPDASAPTQAHEGQTRGLSEVQTYHMASGTPLQEIIEDEKDQWWDDYDEKPITDWYRHPPGLDHGTWAPSAPPPALPREFVRSETSSAAGRTLQLESKDLRIQGGQWKLLKEFPRIQEPKGQAWEKGLQFAQYATEMVSVASCVGVGFARYVRPGALQLRRTPSQPKGYEASTGEYEVTAAQGKGKGKKGNAAGDTRQKEKERTKEPRELKLRRRGEISDDHSCAFKQCESYPNSDDNNSPSELSELDSVGSNDLTPSEFGDEFQEEIDEEVAWVWSLRLTGLEWKMWTRLGNIVYRAHAEFEHVGRSAERPWVWTVDCSHCKATLNKHGEVCMISENGVKGEWIVGVRKIIDIGGPPLIPPESQVADWDDVLEFQEALLSKVVWNIRRKSKVVGEPGVVNLWVFGAYVKGGLHGITRPSKDHPMLTRMLAKYMLTRYASTIVGLSSFSGGHLWTECSQCDFEEDKAVWRYVNPDCEPIPGQLNRLDGGRAATFCGTKWHGTEPYIGTRSVCICYMPRNWQSLGSGDRATLESLGFILPEDPVESITKTVEACEREVSVFKAMTAEPEDILLFPGAGVTVEERRGKLALRFWDELMVHAAKLRRMRALSMKIPKDLPVPGDYVLSRLARGQMPDFQDRTEPGILLGLSEHVANGFKVLVERDGRAVVRFARLPILLDKERKWIAGAFDISAAFLNALLEPGHRVTMKPPGLLVRLGYFKATDVLIPNKSLYGLRSAPRAWERERSDKMDYARIAKAPGDQYGELQLKPHSLVPGLWSIYDGDELVGMTTMFVDDGLSIGPPEVVMRVIDYVCKLWKTTVQGFLGWQEDQIESRGDLKLERVHELMFLGLRITLTSEGVCMDQDKWLSQELHRRGFLHLNGCDALPSLDNAPTQPVEKNESYHMALKQVQSDVGSLMWVSLRTRPDIQACTSMLSCLTTVDPEYVLKCLKKVWRIQGKDWNHDLISWRSVRQGLVAWSTMECETDAVASGLQEALRLKTIIEELEGAKFEIRVLVDNLSCVTLLNKPTWNQLGWRTRHFAIRASWIRDQLRDERVNVQHYAGRELVADALTKVLQKTRLKEMRQRMQLT</sequence>
<dbReference type="Proteomes" id="UP000186817">
    <property type="component" value="Unassembled WGS sequence"/>
</dbReference>
<feature type="coiled-coil region" evidence="1">
    <location>
        <begin position="91"/>
        <end position="135"/>
    </location>
</feature>
<feature type="compositionally biased region" description="Polar residues" evidence="2">
    <location>
        <begin position="235"/>
        <end position="246"/>
    </location>
</feature>
<feature type="coiled-coil region" evidence="1">
    <location>
        <begin position="165"/>
        <end position="213"/>
    </location>
</feature>